<protein>
    <recommendedName>
        <fullName evidence="5">SGNH hydrolase-type esterase domain-containing protein</fullName>
    </recommendedName>
</protein>
<sequence length="347" mass="39318">MKNSAARTFYQYLIIAVSVMLIIETGLEYRHYRLGYDTPIFGPQPEQSKPTQKNDTVSKYGPAKDFPFRSEIIPTEKNNNLRIWIASASHAYGGRVPPDKIFPNAICERLTPPIPCQSINGSDNGMTIAGNIRLLRKYAPLYQPDYAILYQMSMIISDQQRQLTQGTTSSQQTSNSIMDFSPAVKLFESLSLYVHLSDYIGNNIKLRGNLKERLPEAMDQDFEENILTFIQACRELHIKPVLTTFALSHDLSNIDEMSRTEITNFVKYQAYLSPTGWIKTINHYNTLMKKIGTEQGVDVIDVGQALNGKPNYFIDYVHFTADGHHIIAQVISDTLNQILAQEPGRDI</sequence>
<keyword evidence="2" id="KW-0812">Transmembrane</keyword>
<dbReference type="InterPro" id="IPR036514">
    <property type="entry name" value="SGNH_hydro_sf"/>
</dbReference>
<dbReference type="Gene3D" id="3.40.50.1110">
    <property type="entry name" value="SGNH hydrolase"/>
    <property type="match status" value="1"/>
</dbReference>
<keyword evidence="4" id="KW-1185">Reference proteome</keyword>
<keyword evidence="2" id="KW-0472">Membrane</keyword>
<dbReference type="KEGG" id="kak:Kalk_14750"/>
<evidence type="ECO:0000256" key="1">
    <source>
        <dbReference type="SAM" id="MobiDB-lite"/>
    </source>
</evidence>
<organism evidence="3 4">
    <name type="scientific">Ketobacter alkanivorans</name>
    <dbReference type="NCBI Taxonomy" id="1917421"/>
    <lineage>
        <taxon>Bacteria</taxon>
        <taxon>Pseudomonadati</taxon>
        <taxon>Pseudomonadota</taxon>
        <taxon>Gammaproteobacteria</taxon>
        <taxon>Pseudomonadales</taxon>
        <taxon>Ketobacteraceae</taxon>
        <taxon>Ketobacter</taxon>
    </lineage>
</organism>
<proteinExistence type="predicted"/>
<dbReference type="Proteomes" id="UP000235116">
    <property type="component" value="Chromosome"/>
</dbReference>
<dbReference type="AlphaFoldDB" id="A0A2K9LMU0"/>
<keyword evidence="2" id="KW-1133">Transmembrane helix</keyword>
<feature type="transmembrane region" description="Helical" evidence="2">
    <location>
        <begin position="9"/>
        <end position="27"/>
    </location>
</feature>
<dbReference type="RefSeq" id="WP_101894977.1">
    <property type="nucleotide sequence ID" value="NZ_CP022684.1"/>
</dbReference>
<feature type="compositionally biased region" description="Polar residues" evidence="1">
    <location>
        <begin position="45"/>
        <end position="57"/>
    </location>
</feature>
<evidence type="ECO:0000256" key="2">
    <source>
        <dbReference type="SAM" id="Phobius"/>
    </source>
</evidence>
<evidence type="ECO:0000313" key="4">
    <source>
        <dbReference type="Proteomes" id="UP000235116"/>
    </source>
</evidence>
<dbReference type="SUPFAM" id="SSF52266">
    <property type="entry name" value="SGNH hydrolase"/>
    <property type="match status" value="1"/>
</dbReference>
<accession>A0A2K9LMU0</accession>
<dbReference type="GO" id="GO:0016788">
    <property type="term" value="F:hydrolase activity, acting on ester bonds"/>
    <property type="evidence" value="ECO:0007669"/>
    <property type="project" value="UniProtKB-ARBA"/>
</dbReference>
<gene>
    <name evidence="3" type="ORF">Kalk_14750</name>
</gene>
<name>A0A2K9LMU0_9GAMM</name>
<dbReference type="OrthoDB" id="9803968at2"/>
<reference evidence="4" key="1">
    <citation type="submission" date="2017-08" db="EMBL/GenBank/DDBJ databases">
        <title>Direct submision.</title>
        <authorList>
            <person name="Kim S.-J."/>
            <person name="Rhee S.-K."/>
        </authorList>
    </citation>
    <scope>NUCLEOTIDE SEQUENCE [LARGE SCALE GENOMIC DNA]</scope>
    <source>
        <strain evidence="4">GI5</strain>
    </source>
</reference>
<dbReference type="EMBL" id="CP022684">
    <property type="protein sequence ID" value="AUM13602.1"/>
    <property type="molecule type" value="Genomic_DNA"/>
</dbReference>
<feature type="region of interest" description="Disordered" evidence="1">
    <location>
        <begin position="40"/>
        <end position="59"/>
    </location>
</feature>
<evidence type="ECO:0008006" key="5">
    <source>
        <dbReference type="Google" id="ProtNLM"/>
    </source>
</evidence>
<evidence type="ECO:0000313" key="3">
    <source>
        <dbReference type="EMBL" id="AUM13602.1"/>
    </source>
</evidence>